<name>A0A9N9AER7_9GLOM</name>
<accession>A0A9N9AER7</accession>
<comment type="caution">
    <text evidence="1">The sequence shown here is derived from an EMBL/GenBank/DDBJ whole genome shotgun (WGS) entry which is preliminary data.</text>
</comment>
<evidence type="ECO:0000313" key="2">
    <source>
        <dbReference type="Proteomes" id="UP000789570"/>
    </source>
</evidence>
<organism evidence="1 2">
    <name type="scientific">Funneliformis caledonium</name>
    <dbReference type="NCBI Taxonomy" id="1117310"/>
    <lineage>
        <taxon>Eukaryota</taxon>
        <taxon>Fungi</taxon>
        <taxon>Fungi incertae sedis</taxon>
        <taxon>Mucoromycota</taxon>
        <taxon>Glomeromycotina</taxon>
        <taxon>Glomeromycetes</taxon>
        <taxon>Glomerales</taxon>
        <taxon>Glomeraceae</taxon>
        <taxon>Funneliformis</taxon>
    </lineage>
</organism>
<gene>
    <name evidence="1" type="ORF">FCALED_LOCUS4939</name>
</gene>
<sequence length="43" mass="4953">MKDRNISRNNGNNRNTDRTLNIKVSAIHKTAILALKITIKYNQ</sequence>
<proteinExistence type="predicted"/>
<dbReference type="AlphaFoldDB" id="A0A9N9AER7"/>
<keyword evidence="2" id="KW-1185">Reference proteome</keyword>
<protein>
    <submittedName>
        <fullName evidence="1">3588_t:CDS:1</fullName>
    </submittedName>
</protein>
<dbReference type="EMBL" id="CAJVPQ010001005">
    <property type="protein sequence ID" value="CAG8526003.1"/>
    <property type="molecule type" value="Genomic_DNA"/>
</dbReference>
<dbReference type="Proteomes" id="UP000789570">
    <property type="component" value="Unassembled WGS sequence"/>
</dbReference>
<evidence type="ECO:0000313" key="1">
    <source>
        <dbReference type="EMBL" id="CAG8526003.1"/>
    </source>
</evidence>
<reference evidence="1" key="1">
    <citation type="submission" date="2021-06" db="EMBL/GenBank/DDBJ databases">
        <authorList>
            <person name="Kallberg Y."/>
            <person name="Tangrot J."/>
            <person name="Rosling A."/>
        </authorList>
    </citation>
    <scope>NUCLEOTIDE SEQUENCE</scope>
    <source>
        <strain evidence="1">UK204</strain>
    </source>
</reference>